<gene>
    <name evidence="2" type="ordered locus">glr1046</name>
</gene>
<dbReference type="PATRIC" id="fig|251221.4.peg.1072"/>
<protein>
    <submittedName>
        <fullName evidence="2">Glr1046 protein</fullName>
    </submittedName>
</protein>
<dbReference type="Proteomes" id="UP000000557">
    <property type="component" value="Chromosome"/>
</dbReference>
<evidence type="ECO:0000313" key="3">
    <source>
        <dbReference type="Proteomes" id="UP000000557"/>
    </source>
</evidence>
<dbReference type="EMBL" id="BA000045">
    <property type="protein sequence ID" value="BAC88987.1"/>
    <property type="molecule type" value="Genomic_DNA"/>
</dbReference>
<reference evidence="2 3" key="1">
    <citation type="journal article" date="2003" name="DNA Res.">
        <title>Complete genome structure of Gloeobacter violaceus PCC 7421, a cyanobacterium that lacks thylakoids.</title>
        <authorList>
            <person name="Nakamura Y."/>
            <person name="Kaneko T."/>
            <person name="Sato S."/>
            <person name="Mimuro M."/>
            <person name="Miyashita H."/>
            <person name="Tsuchiya T."/>
            <person name="Sasamoto S."/>
            <person name="Watanabe A."/>
            <person name="Kawashima K."/>
            <person name="Kishida Y."/>
            <person name="Kiyokawa C."/>
            <person name="Kohara M."/>
            <person name="Matsumoto M."/>
            <person name="Matsuno A."/>
            <person name="Nakazaki N."/>
            <person name="Shimpo S."/>
            <person name="Takeuchi C."/>
            <person name="Yamada M."/>
            <person name="Tabata S."/>
        </authorList>
    </citation>
    <scope>NUCLEOTIDE SEQUENCE [LARGE SCALE GENOMIC DNA]</scope>
    <source>
        <strain evidence="3">ATCC 29082 / PCC 7421</strain>
    </source>
</reference>
<dbReference type="InterPro" id="IPR002716">
    <property type="entry name" value="PIN_dom"/>
</dbReference>
<dbReference type="RefSeq" id="WP_011141048.1">
    <property type="nucleotide sequence ID" value="NC_005125.1"/>
</dbReference>
<dbReference type="EnsemblBacteria" id="BAC88987">
    <property type="protein sequence ID" value="BAC88987"/>
    <property type="gene ID" value="BAC88987"/>
</dbReference>
<dbReference type="eggNOG" id="COG5378">
    <property type="taxonomic scope" value="Bacteria"/>
</dbReference>
<dbReference type="InParanoid" id="Q7NLS5"/>
<dbReference type="PhylomeDB" id="Q7NLS5"/>
<feature type="domain" description="PIN" evidence="1">
    <location>
        <begin position="4"/>
        <end position="140"/>
    </location>
</feature>
<dbReference type="Pfam" id="PF10130">
    <property type="entry name" value="PIN_2"/>
    <property type="match status" value="1"/>
</dbReference>
<evidence type="ECO:0000259" key="1">
    <source>
        <dbReference type="Pfam" id="PF10130"/>
    </source>
</evidence>
<accession>Q7NLS5</accession>
<keyword evidence="3" id="KW-1185">Reference proteome</keyword>
<dbReference type="KEGG" id="gvi:glr1046"/>
<evidence type="ECO:0000313" key="2">
    <source>
        <dbReference type="EMBL" id="BAC88987.1"/>
    </source>
</evidence>
<dbReference type="SUPFAM" id="SSF88723">
    <property type="entry name" value="PIN domain-like"/>
    <property type="match status" value="1"/>
</dbReference>
<reference evidence="2 3" key="2">
    <citation type="journal article" date="2003" name="DNA Res.">
        <title>Complete genome structure of Gloeobacter violaceus PCC 7421, a cyanobacterium that lacks thylakoids (supplement).</title>
        <authorList>
            <person name="Nakamura Y."/>
            <person name="Kaneko T."/>
            <person name="Sato S."/>
            <person name="Mimuro M."/>
            <person name="Miyashita H."/>
            <person name="Tsuchiya T."/>
            <person name="Sasamoto S."/>
            <person name="Watanabe A."/>
            <person name="Kawashima K."/>
            <person name="Kishida Y."/>
            <person name="Kiyokawa C."/>
            <person name="Kohara M."/>
            <person name="Matsumoto M."/>
            <person name="Matsuno A."/>
            <person name="Nakazaki N."/>
            <person name="Shimpo S."/>
            <person name="Takeuchi C."/>
            <person name="Yamada M."/>
            <person name="Tabata S."/>
        </authorList>
    </citation>
    <scope>NUCLEOTIDE SEQUENCE [LARGE SCALE GENOMIC DNA]</scope>
    <source>
        <strain evidence="3">ATCC 29082 / PCC 7421</strain>
    </source>
</reference>
<sequence>MLLVIDANILVGESLRKRGQELFSNPALEIFATQKVVEEYEYELAKRMEAMVRKGNQNLQSAQALRAAAIQCIEKNIQPVPEPIYLSNKMQALLRIPRDPQDWPTVALALVLEAGIWTADGDFLGCGLPTWTTETLSAYLASNTS</sequence>
<dbReference type="OrthoDB" id="68993at2"/>
<organism evidence="2 3">
    <name type="scientific">Gloeobacter violaceus (strain ATCC 29082 / PCC 7421)</name>
    <dbReference type="NCBI Taxonomy" id="251221"/>
    <lineage>
        <taxon>Bacteria</taxon>
        <taxon>Bacillati</taxon>
        <taxon>Cyanobacteriota</taxon>
        <taxon>Cyanophyceae</taxon>
        <taxon>Gloeobacterales</taxon>
        <taxon>Gloeobacteraceae</taxon>
        <taxon>Gloeobacter</taxon>
    </lineage>
</organism>
<proteinExistence type="predicted"/>
<dbReference type="InterPro" id="IPR029060">
    <property type="entry name" value="PIN-like_dom_sf"/>
</dbReference>
<name>Q7NLS5_GLOVI</name>
<dbReference type="AlphaFoldDB" id="Q7NLS5"/>
<dbReference type="HOGENOM" id="CLU_147223_1_0_3"/>